<dbReference type="Proteomes" id="UP001551482">
    <property type="component" value="Unassembled WGS sequence"/>
</dbReference>
<feature type="transmembrane region" description="Helical" evidence="2">
    <location>
        <begin position="228"/>
        <end position="249"/>
    </location>
</feature>
<organism evidence="4 5">
    <name type="scientific">Streptodolium elevatio</name>
    <dbReference type="NCBI Taxonomy" id="3157996"/>
    <lineage>
        <taxon>Bacteria</taxon>
        <taxon>Bacillati</taxon>
        <taxon>Actinomycetota</taxon>
        <taxon>Actinomycetes</taxon>
        <taxon>Kitasatosporales</taxon>
        <taxon>Streptomycetaceae</taxon>
        <taxon>Streptodolium</taxon>
    </lineage>
</organism>
<sequence>MACPYCGGEGTHAVGCPGAGQQNPAGSPQGYPPGQQPYGGRQQGGEPYSGQQYQGQQPYPGQQYGQPYPAAPPPPGDWGMQGPGQGQIRRVSSMVTALNVLIGVTIAGAVLSVFAYVQRAMLVGDVLDGELKSKEDADDADAFVSATGISMLVFLAAGIVFMIWLHRARKNIELFGPPPHGKLGAGWAIGGWFVPLANLVLPKLVVDDVWRGSEPTGSPAEQRSGKTLILAWWLVFVVSEVLFFAGTFTRGDDGNEDGMPKLTKAEDLDAWQTADWLLAAGYGLLVVAGVLAIMVVRRISAAQAARGA</sequence>
<feature type="compositionally biased region" description="Low complexity" evidence="1">
    <location>
        <begin position="36"/>
        <end position="68"/>
    </location>
</feature>
<keyword evidence="2" id="KW-0472">Membrane</keyword>
<feature type="region of interest" description="Disordered" evidence="1">
    <location>
        <begin position="14"/>
        <end position="85"/>
    </location>
</feature>
<dbReference type="RefSeq" id="WP_358350937.1">
    <property type="nucleotide sequence ID" value="NZ_JBEZFP010000014.1"/>
</dbReference>
<feature type="transmembrane region" description="Helical" evidence="2">
    <location>
        <begin position="97"/>
        <end position="117"/>
    </location>
</feature>
<evidence type="ECO:0000256" key="2">
    <source>
        <dbReference type="SAM" id="Phobius"/>
    </source>
</evidence>
<comment type="caution">
    <text evidence="4">The sequence shown here is derived from an EMBL/GenBank/DDBJ whole genome shotgun (WGS) entry which is preliminary data.</text>
</comment>
<keyword evidence="2" id="KW-0812">Transmembrane</keyword>
<protein>
    <submittedName>
        <fullName evidence="4">DUF4328 domain-containing protein</fullName>
    </submittedName>
</protein>
<feature type="transmembrane region" description="Helical" evidence="2">
    <location>
        <begin position="142"/>
        <end position="165"/>
    </location>
</feature>
<name>A0ABV3DCH6_9ACTN</name>
<dbReference type="Pfam" id="PF14219">
    <property type="entry name" value="DUF4328"/>
    <property type="match status" value="1"/>
</dbReference>
<evidence type="ECO:0000313" key="5">
    <source>
        <dbReference type="Proteomes" id="UP001551482"/>
    </source>
</evidence>
<dbReference type="EMBL" id="JBEZFP010000014">
    <property type="protein sequence ID" value="MEU8133445.1"/>
    <property type="molecule type" value="Genomic_DNA"/>
</dbReference>
<keyword evidence="5" id="KW-1185">Reference proteome</keyword>
<proteinExistence type="predicted"/>
<gene>
    <name evidence="4" type="ORF">AB0C36_08050</name>
</gene>
<accession>A0ABV3DCH6</accession>
<reference evidence="4 5" key="1">
    <citation type="submission" date="2024-06" db="EMBL/GenBank/DDBJ databases">
        <title>The Natural Products Discovery Center: Release of the First 8490 Sequenced Strains for Exploring Actinobacteria Biosynthetic Diversity.</title>
        <authorList>
            <person name="Kalkreuter E."/>
            <person name="Kautsar S.A."/>
            <person name="Yang D."/>
            <person name="Bader C.D."/>
            <person name="Teijaro C.N."/>
            <person name="Fluegel L."/>
            <person name="Davis C.M."/>
            <person name="Simpson J.R."/>
            <person name="Lauterbach L."/>
            <person name="Steele A.D."/>
            <person name="Gui C."/>
            <person name="Meng S."/>
            <person name="Li G."/>
            <person name="Viehrig K."/>
            <person name="Ye F."/>
            <person name="Su P."/>
            <person name="Kiefer A.F."/>
            <person name="Nichols A."/>
            <person name="Cepeda A.J."/>
            <person name="Yan W."/>
            <person name="Fan B."/>
            <person name="Jiang Y."/>
            <person name="Adhikari A."/>
            <person name="Zheng C.-J."/>
            <person name="Schuster L."/>
            <person name="Cowan T.M."/>
            <person name="Smanski M.J."/>
            <person name="Chevrette M.G."/>
            <person name="De Carvalho L.P.S."/>
            <person name="Shen B."/>
        </authorList>
    </citation>
    <scope>NUCLEOTIDE SEQUENCE [LARGE SCALE GENOMIC DNA]</scope>
    <source>
        <strain evidence="4 5">NPDC048946</strain>
    </source>
</reference>
<keyword evidence="2" id="KW-1133">Transmembrane helix</keyword>
<evidence type="ECO:0000256" key="1">
    <source>
        <dbReference type="SAM" id="MobiDB-lite"/>
    </source>
</evidence>
<feature type="transmembrane region" description="Helical" evidence="2">
    <location>
        <begin position="276"/>
        <end position="296"/>
    </location>
</feature>
<feature type="domain" description="DUF4328" evidence="3">
    <location>
        <begin position="131"/>
        <end position="300"/>
    </location>
</feature>
<evidence type="ECO:0000313" key="4">
    <source>
        <dbReference type="EMBL" id="MEU8133445.1"/>
    </source>
</evidence>
<evidence type="ECO:0000259" key="3">
    <source>
        <dbReference type="Pfam" id="PF14219"/>
    </source>
</evidence>
<dbReference type="InterPro" id="IPR025565">
    <property type="entry name" value="DUF4328"/>
</dbReference>